<dbReference type="AlphaFoldDB" id="A0AAV4G545"/>
<evidence type="ECO:0000313" key="1">
    <source>
        <dbReference type="EMBL" id="GFR80812.1"/>
    </source>
</evidence>
<accession>A0AAV4G545</accession>
<keyword evidence="2" id="KW-1185">Reference proteome</keyword>
<organism evidence="1 2">
    <name type="scientific">Elysia marginata</name>
    <dbReference type="NCBI Taxonomy" id="1093978"/>
    <lineage>
        <taxon>Eukaryota</taxon>
        <taxon>Metazoa</taxon>
        <taxon>Spiralia</taxon>
        <taxon>Lophotrochozoa</taxon>
        <taxon>Mollusca</taxon>
        <taxon>Gastropoda</taxon>
        <taxon>Heterobranchia</taxon>
        <taxon>Euthyneura</taxon>
        <taxon>Panpulmonata</taxon>
        <taxon>Sacoglossa</taxon>
        <taxon>Placobranchoidea</taxon>
        <taxon>Plakobranchidae</taxon>
        <taxon>Elysia</taxon>
    </lineage>
</organism>
<protein>
    <submittedName>
        <fullName evidence="1">Uncharacterized protein</fullName>
    </submittedName>
</protein>
<dbReference type="EMBL" id="BMAT01008239">
    <property type="protein sequence ID" value="GFR80812.1"/>
    <property type="molecule type" value="Genomic_DNA"/>
</dbReference>
<reference evidence="1 2" key="1">
    <citation type="journal article" date="2021" name="Elife">
        <title>Chloroplast acquisition without the gene transfer in kleptoplastic sea slugs, Plakobranchus ocellatus.</title>
        <authorList>
            <person name="Maeda T."/>
            <person name="Takahashi S."/>
            <person name="Yoshida T."/>
            <person name="Shimamura S."/>
            <person name="Takaki Y."/>
            <person name="Nagai Y."/>
            <person name="Toyoda A."/>
            <person name="Suzuki Y."/>
            <person name="Arimoto A."/>
            <person name="Ishii H."/>
            <person name="Satoh N."/>
            <person name="Nishiyama T."/>
            <person name="Hasebe M."/>
            <person name="Maruyama T."/>
            <person name="Minagawa J."/>
            <person name="Obokata J."/>
            <person name="Shigenobu S."/>
        </authorList>
    </citation>
    <scope>NUCLEOTIDE SEQUENCE [LARGE SCALE GENOMIC DNA]</scope>
</reference>
<evidence type="ECO:0000313" key="2">
    <source>
        <dbReference type="Proteomes" id="UP000762676"/>
    </source>
</evidence>
<sequence>MQALLTSQCGSTLSLVPSAVSDITSNLIRMLKGISSIHGNKVFLTLVFGWYAVKTAGIADFRPRIKYNVITSLGSVGFTADGFLTSPVSPSAILNFLFCGLRLPEWANNAWSPIPRKSFSVTVVLSRPRSSQS</sequence>
<proteinExistence type="predicted"/>
<dbReference type="Proteomes" id="UP000762676">
    <property type="component" value="Unassembled WGS sequence"/>
</dbReference>
<gene>
    <name evidence="1" type="ORF">ElyMa_004054200</name>
</gene>
<comment type="caution">
    <text evidence="1">The sequence shown here is derived from an EMBL/GenBank/DDBJ whole genome shotgun (WGS) entry which is preliminary data.</text>
</comment>
<name>A0AAV4G545_9GAST</name>